<keyword evidence="3" id="KW-1133">Transmembrane helix</keyword>
<keyword evidence="5" id="KW-1185">Reference proteome</keyword>
<evidence type="ECO:0000256" key="2">
    <source>
        <dbReference type="PIRSR" id="PIRSR603782-1"/>
    </source>
</evidence>
<reference evidence="4 5" key="1">
    <citation type="submission" date="2019-03" db="EMBL/GenBank/DDBJ databases">
        <title>Genomic Encyclopedia of Archaeal and Bacterial Type Strains, Phase II (KMG-II): from individual species to whole genera.</title>
        <authorList>
            <person name="Goeker M."/>
        </authorList>
    </citation>
    <scope>NUCLEOTIDE SEQUENCE [LARGE SCALE GENOMIC DNA]</scope>
    <source>
        <strain evidence="4 5">DSM 22554</strain>
    </source>
</reference>
<gene>
    <name evidence="4" type="ORF">C8N28_1449</name>
</gene>
<keyword evidence="2" id="KW-0186">Copper</keyword>
<dbReference type="Gene3D" id="3.40.30.10">
    <property type="entry name" value="Glutaredoxin"/>
    <property type="match status" value="1"/>
</dbReference>
<dbReference type="OrthoDB" id="9811998at2"/>
<name>A0A4R1LWN1_9SPHI</name>
<comment type="similarity">
    <text evidence="1">Belongs to the SCO1/2 family.</text>
</comment>
<comment type="caution">
    <text evidence="4">The sequence shown here is derived from an EMBL/GenBank/DDBJ whole genome shotgun (WGS) entry which is preliminary data.</text>
</comment>
<dbReference type="RefSeq" id="WP_132223050.1">
    <property type="nucleotide sequence ID" value="NZ_SMGO01000002.1"/>
</dbReference>
<accession>A0A4R1LWN1</accession>
<evidence type="ECO:0000256" key="3">
    <source>
        <dbReference type="SAM" id="Phobius"/>
    </source>
</evidence>
<dbReference type="AlphaFoldDB" id="A0A4R1LWN1"/>
<evidence type="ECO:0000313" key="4">
    <source>
        <dbReference type="EMBL" id="TCK82864.1"/>
    </source>
</evidence>
<dbReference type="PANTHER" id="PTHR12151">
    <property type="entry name" value="ELECTRON TRANSPORT PROTIN SCO1/SENC FAMILY MEMBER"/>
    <property type="match status" value="1"/>
</dbReference>
<evidence type="ECO:0000256" key="1">
    <source>
        <dbReference type="ARBA" id="ARBA00010996"/>
    </source>
</evidence>
<dbReference type="Proteomes" id="UP000294616">
    <property type="component" value="Unassembled WGS sequence"/>
</dbReference>
<feature type="transmembrane region" description="Helical" evidence="3">
    <location>
        <begin position="12"/>
        <end position="30"/>
    </location>
</feature>
<dbReference type="InterPro" id="IPR036249">
    <property type="entry name" value="Thioredoxin-like_sf"/>
</dbReference>
<dbReference type="SUPFAM" id="SSF52833">
    <property type="entry name" value="Thioredoxin-like"/>
    <property type="match status" value="1"/>
</dbReference>
<dbReference type="EMBL" id="SMGO01000002">
    <property type="protein sequence ID" value="TCK82864.1"/>
    <property type="molecule type" value="Genomic_DNA"/>
</dbReference>
<evidence type="ECO:0000313" key="5">
    <source>
        <dbReference type="Proteomes" id="UP000294616"/>
    </source>
</evidence>
<dbReference type="Pfam" id="PF02630">
    <property type="entry name" value="SCO1-SenC"/>
    <property type="match status" value="1"/>
</dbReference>
<keyword evidence="3" id="KW-0812">Transmembrane</keyword>
<keyword evidence="3" id="KW-0472">Membrane</keyword>
<dbReference type="GO" id="GO:0046872">
    <property type="term" value="F:metal ion binding"/>
    <property type="evidence" value="ECO:0007669"/>
    <property type="project" value="UniProtKB-KW"/>
</dbReference>
<feature type="binding site" evidence="2">
    <location>
        <position position="174"/>
    </location>
    <ligand>
        <name>Cu cation</name>
        <dbReference type="ChEBI" id="CHEBI:23378"/>
    </ligand>
</feature>
<keyword evidence="2" id="KW-0479">Metal-binding</keyword>
<feature type="binding site" evidence="2">
    <location>
        <position position="86"/>
    </location>
    <ligand>
        <name>Cu cation</name>
        <dbReference type="ChEBI" id="CHEBI:23378"/>
    </ligand>
</feature>
<dbReference type="PANTHER" id="PTHR12151:SF25">
    <property type="entry name" value="LINALOOL DEHYDRATASE_ISOMERASE DOMAIN-CONTAINING PROTEIN"/>
    <property type="match status" value="1"/>
</dbReference>
<proteinExistence type="inferred from homology"/>
<protein>
    <submittedName>
        <fullName evidence="4">Protein SCO1/2</fullName>
    </submittedName>
</protein>
<dbReference type="CDD" id="cd02968">
    <property type="entry name" value="SCO"/>
    <property type="match status" value="1"/>
</dbReference>
<sequence length="219" mass="25286">MAEKNKKYSLGKIITLVIILLIPGLLHLYLRQTGENIYKTLPYLGKEEIGSITKVQPFQLVNQDGESVNFPERASLTVVNFMHTDCEAFGNMMELAMDKVAKKFGKHPMVNLYSISLDSTDTPEVLKAHSDKYHLGETNWQFLTGNEKETSRIAREEFMLDGFRDTLNNEGIIHSPYIVLLDTKQQIRGYYEFYTEDEVDRLVGEMILLITEERQKRNE</sequence>
<dbReference type="InterPro" id="IPR003782">
    <property type="entry name" value="SCO1/SenC"/>
</dbReference>
<organism evidence="4 5">
    <name type="scientific">Albibacterium bauzanense</name>
    <dbReference type="NCBI Taxonomy" id="653929"/>
    <lineage>
        <taxon>Bacteria</taxon>
        <taxon>Pseudomonadati</taxon>
        <taxon>Bacteroidota</taxon>
        <taxon>Sphingobacteriia</taxon>
        <taxon>Sphingobacteriales</taxon>
        <taxon>Sphingobacteriaceae</taxon>
        <taxon>Albibacterium</taxon>
    </lineage>
</organism>